<evidence type="ECO:0000256" key="3">
    <source>
        <dbReference type="PROSITE-ProRule" id="PRU00708"/>
    </source>
</evidence>
<feature type="repeat" description="PPR" evidence="3">
    <location>
        <begin position="311"/>
        <end position="345"/>
    </location>
</feature>
<protein>
    <submittedName>
        <fullName evidence="5">Pentatricopeptide repeat-containing protein At4g04370</fullName>
    </submittedName>
</protein>
<feature type="repeat" description="PPR" evidence="3">
    <location>
        <begin position="381"/>
        <end position="411"/>
    </location>
</feature>
<dbReference type="FunFam" id="1.25.40.10:FF:000205">
    <property type="entry name" value="Pentatricopeptide repeat-containing protein, mitochondrial"/>
    <property type="match status" value="1"/>
</dbReference>
<reference evidence="5" key="1">
    <citation type="submission" date="2025-08" db="UniProtKB">
        <authorList>
            <consortium name="RefSeq"/>
        </authorList>
    </citation>
    <scope>IDENTIFICATION</scope>
    <source>
        <tissue evidence="5">Fruit stalk</tissue>
    </source>
</reference>
<dbReference type="PANTHER" id="PTHR47926">
    <property type="entry name" value="PENTATRICOPEPTIDE REPEAT-CONTAINING PROTEIN"/>
    <property type="match status" value="1"/>
</dbReference>
<sequence length="745" mass="82453">MNKIRPTTTRSTKSFNAIINRLSSQGSYYEVLFTYTSMFNSNTAPDSFTFPSLLKACTSLNLFSLGLSIHQHIILSGFSSDSYTASSLINFYAKFGHTKNAHKVFDKTPNRDVVPWTAIIGCYCRGGNVDNAFSMYNEMRCNGVEPSPVTFLCLLSGPLEAAHVQALHGCAVLYGFESDITLGNSLLNAYTECGSIAEARDLFELMDQRDKISWNSLISGYAQLGNVEEILQLLYRMKIESMDPDQQTFGFVVSAVSAQSKLDLGRVVHGQILRSGFDSDAHVETALIIMYLKCGNGDGAHRIFAGVSEKDAVIWTAMISGLVQNNCADKALTVFQQMLKSRVEPSTATITSVLAACAQLGAFDLGTSIHAYILRQGFTIDIPAQNSLVTVYAKCGRLEQSCAVFERMDEKDLVSWNAIIAGCAQNGHLPKALFFFNKMRLTLQKPDSLTVITLLQASASTGALHQGKRLHNFIIRSCLRPCILVDTALVDMYCKCGDLDTAVKCFRVMLQWDLIAWSTIIAGYGSHGKGETALSMYFELLHSGMEPNKVIFLSILSACSHNGLVDQGLSIFQSMSIDFGVQPELEHRACIVDLLCRAGRVEEAYNFYKGNFSEPAVDVLSMLLDACRANDNLELGDVIAQDIILLRPASAGNYVQIAHCYASMSRWNGMGEAWTQMRSLGLRKLPGWSFIDLHGTVTTFFSGQNAHPKHEEIVATLKTLWWEMSEVVVNFKMKEIHDIFLDEWF</sequence>
<dbReference type="Pfam" id="PF20431">
    <property type="entry name" value="E_motif"/>
    <property type="match status" value="1"/>
</dbReference>
<evidence type="ECO:0000256" key="2">
    <source>
        <dbReference type="ARBA" id="ARBA00061659"/>
    </source>
</evidence>
<proteinExistence type="inferred from homology"/>
<gene>
    <name evidence="5" type="primary">LOC111275215</name>
</gene>
<dbReference type="InterPro" id="IPR046848">
    <property type="entry name" value="E_motif"/>
</dbReference>
<dbReference type="KEGG" id="dzi:111275215"/>
<feature type="repeat" description="PPR" evidence="3">
    <location>
        <begin position="412"/>
        <end position="446"/>
    </location>
</feature>
<dbReference type="GeneID" id="111275215"/>
<dbReference type="GO" id="GO:0003723">
    <property type="term" value="F:RNA binding"/>
    <property type="evidence" value="ECO:0007669"/>
    <property type="project" value="InterPro"/>
</dbReference>
<dbReference type="AlphaFoldDB" id="A0A6P5WK53"/>
<feature type="repeat" description="PPR" evidence="3">
    <location>
        <begin position="112"/>
        <end position="146"/>
    </location>
</feature>
<dbReference type="GO" id="GO:0009451">
    <property type="term" value="P:RNA modification"/>
    <property type="evidence" value="ECO:0007669"/>
    <property type="project" value="InterPro"/>
</dbReference>
<keyword evidence="4" id="KW-1185">Reference proteome</keyword>
<dbReference type="OrthoDB" id="185373at2759"/>
<dbReference type="FunFam" id="1.25.40.10:FF:000351">
    <property type="entry name" value="Pentatricopeptide repeat-containing protein"/>
    <property type="match status" value="1"/>
</dbReference>
<organism evidence="4 5">
    <name type="scientific">Durio zibethinus</name>
    <name type="common">Durian</name>
    <dbReference type="NCBI Taxonomy" id="66656"/>
    <lineage>
        <taxon>Eukaryota</taxon>
        <taxon>Viridiplantae</taxon>
        <taxon>Streptophyta</taxon>
        <taxon>Embryophyta</taxon>
        <taxon>Tracheophyta</taxon>
        <taxon>Spermatophyta</taxon>
        <taxon>Magnoliopsida</taxon>
        <taxon>eudicotyledons</taxon>
        <taxon>Gunneridae</taxon>
        <taxon>Pentapetalae</taxon>
        <taxon>rosids</taxon>
        <taxon>malvids</taxon>
        <taxon>Malvales</taxon>
        <taxon>Malvaceae</taxon>
        <taxon>Helicteroideae</taxon>
        <taxon>Durio</taxon>
    </lineage>
</organism>
<evidence type="ECO:0000313" key="5">
    <source>
        <dbReference type="RefSeq" id="XP_022716132.1"/>
    </source>
</evidence>
<dbReference type="InterPro" id="IPR011990">
    <property type="entry name" value="TPR-like_helical_dom_sf"/>
</dbReference>
<dbReference type="NCBIfam" id="TIGR00756">
    <property type="entry name" value="PPR"/>
    <property type="match status" value="6"/>
</dbReference>
<name>A0A6P5WK53_DURZI</name>
<dbReference type="Pfam" id="PF01535">
    <property type="entry name" value="PPR"/>
    <property type="match status" value="5"/>
</dbReference>
<dbReference type="InterPro" id="IPR002885">
    <property type="entry name" value="PPR_rpt"/>
</dbReference>
<dbReference type="Proteomes" id="UP000515121">
    <property type="component" value="Unplaced"/>
</dbReference>
<dbReference type="PROSITE" id="PS51375">
    <property type="entry name" value="PPR"/>
    <property type="match status" value="6"/>
</dbReference>
<dbReference type="FunFam" id="1.25.40.10:FF:000682">
    <property type="entry name" value="Pentatricopeptide repeat-containing protein At3g16610"/>
    <property type="match status" value="1"/>
</dbReference>
<feature type="repeat" description="PPR" evidence="3">
    <location>
        <begin position="513"/>
        <end position="547"/>
    </location>
</feature>
<dbReference type="FunFam" id="1.25.40.10:FF:000436">
    <property type="entry name" value="Pentatricopeptide repeat-containing protein At5g39350 family"/>
    <property type="match status" value="1"/>
</dbReference>
<dbReference type="RefSeq" id="XP_022716132.1">
    <property type="nucleotide sequence ID" value="XM_022860397.1"/>
</dbReference>
<keyword evidence="1" id="KW-0677">Repeat</keyword>
<dbReference type="PANTHER" id="PTHR47926:SF451">
    <property type="entry name" value="TETRATRICOPEPTIDE-LIKE HELICAL DOMAIN SUPERFAMILY"/>
    <property type="match status" value="1"/>
</dbReference>
<dbReference type="FunFam" id="1.25.40.10:FF:000090">
    <property type="entry name" value="Pentatricopeptide repeat-containing protein, chloroplastic"/>
    <property type="match status" value="1"/>
</dbReference>
<evidence type="ECO:0000256" key="1">
    <source>
        <dbReference type="ARBA" id="ARBA00022737"/>
    </source>
</evidence>
<accession>A0A6P5WK53</accession>
<dbReference type="GO" id="GO:0005739">
    <property type="term" value="C:mitochondrion"/>
    <property type="evidence" value="ECO:0007669"/>
    <property type="project" value="UniProtKB-ARBA"/>
</dbReference>
<dbReference type="Gene3D" id="1.25.40.10">
    <property type="entry name" value="Tetratricopeptide repeat domain"/>
    <property type="match status" value="5"/>
</dbReference>
<comment type="similarity">
    <text evidence="2">Belongs to the PPR family. PCMP-E subfamily.</text>
</comment>
<dbReference type="InterPro" id="IPR046960">
    <property type="entry name" value="PPR_At4g14850-like_plant"/>
</dbReference>
<dbReference type="Pfam" id="PF13041">
    <property type="entry name" value="PPR_2"/>
    <property type="match status" value="4"/>
</dbReference>
<feature type="repeat" description="PPR" evidence="3">
    <location>
        <begin position="210"/>
        <end position="244"/>
    </location>
</feature>
<evidence type="ECO:0000313" key="4">
    <source>
        <dbReference type="Proteomes" id="UP000515121"/>
    </source>
</evidence>